<dbReference type="Proteomes" id="UP000014137">
    <property type="component" value="Unassembled WGS sequence"/>
</dbReference>
<sequence>MHEEPHSLRPRKPPLSILGHRSADVAVWGHRPLCEPVHNL</sequence>
<reference evidence="1 2" key="1">
    <citation type="submission" date="2012-10" db="EMBL/GenBank/DDBJ databases">
        <title>Genome assembly of Amycolatopsis azurea DSM 43854.</title>
        <authorList>
            <person name="Khatri I."/>
            <person name="Kaur I."/>
            <person name="Subramanian S."/>
            <person name="Mayilraj S."/>
        </authorList>
    </citation>
    <scope>NUCLEOTIDE SEQUENCE [LARGE SCALE GENOMIC DNA]</scope>
    <source>
        <strain evidence="1 2">DSM 43854</strain>
    </source>
</reference>
<dbReference type="AlphaFoldDB" id="M2QRY6"/>
<accession>M2QRY6</accession>
<gene>
    <name evidence="1" type="ORF">C791_4235</name>
</gene>
<organism evidence="1 2">
    <name type="scientific">Amycolatopsis azurea DSM 43854</name>
    <dbReference type="NCBI Taxonomy" id="1238180"/>
    <lineage>
        <taxon>Bacteria</taxon>
        <taxon>Bacillati</taxon>
        <taxon>Actinomycetota</taxon>
        <taxon>Actinomycetes</taxon>
        <taxon>Pseudonocardiales</taxon>
        <taxon>Pseudonocardiaceae</taxon>
        <taxon>Amycolatopsis</taxon>
    </lineage>
</organism>
<evidence type="ECO:0000313" key="2">
    <source>
        <dbReference type="Proteomes" id="UP000014137"/>
    </source>
</evidence>
<name>M2QRY6_9PSEU</name>
<proteinExistence type="predicted"/>
<evidence type="ECO:0000313" key="1">
    <source>
        <dbReference type="EMBL" id="EMD29386.1"/>
    </source>
</evidence>
<protein>
    <submittedName>
        <fullName evidence="1">Uncharacterized protein</fullName>
    </submittedName>
</protein>
<comment type="caution">
    <text evidence="1">The sequence shown here is derived from an EMBL/GenBank/DDBJ whole genome shotgun (WGS) entry which is preliminary data.</text>
</comment>
<dbReference type="EMBL" id="ANMG01000004">
    <property type="protein sequence ID" value="EMD29386.1"/>
    <property type="molecule type" value="Genomic_DNA"/>
</dbReference>
<dbReference type="PATRIC" id="fig|1238180.3.peg.697"/>